<accession>A0A1C4V6V0</accession>
<organism evidence="3 4">
    <name type="scientific">Micromonospora saelicesensis</name>
    <dbReference type="NCBI Taxonomy" id="285676"/>
    <lineage>
        <taxon>Bacteria</taxon>
        <taxon>Bacillati</taxon>
        <taxon>Actinomycetota</taxon>
        <taxon>Actinomycetes</taxon>
        <taxon>Micromonosporales</taxon>
        <taxon>Micromonosporaceae</taxon>
        <taxon>Micromonospora</taxon>
    </lineage>
</organism>
<dbReference type="InterPro" id="IPR011042">
    <property type="entry name" value="6-blade_b-propeller_TolB-like"/>
</dbReference>
<dbReference type="SUPFAM" id="SSF50998">
    <property type="entry name" value="Quinoprotein alcohol dehydrogenase-like"/>
    <property type="match status" value="1"/>
</dbReference>
<dbReference type="STRING" id="285676.GA0070561_1707"/>
<dbReference type="AlphaFoldDB" id="A0A1C4V6V0"/>
<evidence type="ECO:0008006" key="5">
    <source>
        <dbReference type="Google" id="ProtNLM"/>
    </source>
</evidence>
<keyword evidence="2" id="KW-0812">Transmembrane</keyword>
<dbReference type="InterPro" id="IPR011047">
    <property type="entry name" value="Quinoprotein_ADH-like_sf"/>
</dbReference>
<dbReference type="EMBL" id="FMCR01000001">
    <property type="protein sequence ID" value="SCE79475.1"/>
    <property type="molecule type" value="Genomic_DNA"/>
</dbReference>
<dbReference type="RefSeq" id="WP_091396446.1">
    <property type="nucleotide sequence ID" value="NZ_FMCR01000001.1"/>
</dbReference>
<evidence type="ECO:0000313" key="3">
    <source>
        <dbReference type="EMBL" id="SCE79475.1"/>
    </source>
</evidence>
<feature type="region of interest" description="Disordered" evidence="1">
    <location>
        <begin position="65"/>
        <end position="103"/>
    </location>
</feature>
<gene>
    <name evidence="3" type="ORF">GA0070561_1707</name>
</gene>
<evidence type="ECO:0000256" key="1">
    <source>
        <dbReference type="SAM" id="MobiDB-lite"/>
    </source>
</evidence>
<evidence type="ECO:0000313" key="4">
    <source>
        <dbReference type="Proteomes" id="UP000198864"/>
    </source>
</evidence>
<proteinExistence type="predicted"/>
<reference evidence="3 4" key="1">
    <citation type="submission" date="2016-06" db="EMBL/GenBank/DDBJ databases">
        <authorList>
            <person name="Kjaerup R.B."/>
            <person name="Dalgaard T.S."/>
            <person name="Juul-Madsen H.R."/>
        </authorList>
    </citation>
    <scope>NUCLEOTIDE SEQUENCE [LARGE SCALE GENOMIC DNA]</scope>
    <source>
        <strain evidence="3 4">DSM 44871</strain>
    </source>
</reference>
<sequence length="375" mass="39478">MNDQRLRLDLADLAAEVEPVDLRDRTLRASRRLGIQRAVATSAAALALIGAATGAAFVTRPDASGPAPLPADTPSVTVAPTPTDSPLNPSPTVSPDISGSPDDSTAKVLAGTLYYLGRTSKDAVVHAVQRGADRTVARIPLGGEPCVGNSITVSPNGQRLAWVEDADAAGFGALMTAAIDGTRKRKLATEVGCLGSRALVWMGSDRLMVRQNDGASVLMNVVTGKPVDGDPGQETDRCWSADGRYLAAADESGPFVSGPGSRRHYTYEPPSEDADKYDGWSARSVSMDGRYVAVGWKGTDPSRRDDSHAVVDVATSKVKKLPVNGEVRNIFFTSDKLVLVRNADRIVVLDAGFGVLGEVVEARDTRGLALLAYAP</sequence>
<dbReference type="Proteomes" id="UP000198864">
    <property type="component" value="Unassembled WGS sequence"/>
</dbReference>
<dbReference type="Gene3D" id="2.120.10.30">
    <property type="entry name" value="TolB, C-terminal domain"/>
    <property type="match status" value="1"/>
</dbReference>
<keyword evidence="2" id="KW-0472">Membrane</keyword>
<name>A0A1C4V6V0_9ACTN</name>
<feature type="compositionally biased region" description="Polar residues" evidence="1">
    <location>
        <begin position="74"/>
        <end position="103"/>
    </location>
</feature>
<feature type="transmembrane region" description="Helical" evidence="2">
    <location>
        <begin position="38"/>
        <end position="58"/>
    </location>
</feature>
<evidence type="ECO:0000256" key="2">
    <source>
        <dbReference type="SAM" id="Phobius"/>
    </source>
</evidence>
<protein>
    <recommendedName>
        <fullName evidence="5">WD40-like Beta Propeller Repeat</fullName>
    </recommendedName>
</protein>
<keyword evidence="2" id="KW-1133">Transmembrane helix</keyword>